<evidence type="ECO:0000256" key="3">
    <source>
        <dbReference type="ARBA" id="ARBA00004991"/>
    </source>
</evidence>
<evidence type="ECO:0000256" key="7">
    <source>
        <dbReference type="ARBA" id="ARBA00022989"/>
    </source>
</evidence>
<gene>
    <name evidence="11" type="ORF">A3D26_03265</name>
</gene>
<protein>
    <recommendedName>
        <fullName evidence="10">Glycosyltransferase 2-like domain-containing protein</fullName>
    </recommendedName>
</protein>
<evidence type="ECO:0000256" key="9">
    <source>
        <dbReference type="SAM" id="Phobius"/>
    </source>
</evidence>
<proteinExistence type="predicted"/>
<organism evidence="11 12">
    <name type="scientific">Candidatus Blackburnbacteria bacterium RIFCSPHIGHO2_02_FULL_44_20</name>
    <dbReference type="NCBI Taxonomy" id="1797516"/>
    <lineage>
        <taxon>Bacteria</taxon>
        <taxon>Candidatus Blackburniibacteriota</taxon>
    </lineage>
</organism>
<keyword evidence="5" id="KW-0808">Transferase</keyword>
<comment type="caution">
    <text evidence="11">The sequence shown here is derived from an EMBL/GenBank/DDBJ whole genome shotgun (WGS) entry which is preliminary data.</text>
</comment>
<evidence type="ECO:0000256" key="6">
    <source>
        <dbReference type="ARBA" id="ARBA00022692"/>
    </source>
</evidence>
<comment type="pathway">
    <text evidence="2">Lipid metabolism; sphingolipid metabolism.</text>
</comment>
<evidence type="ECO:0000259" key="10">
    <source>
        <dbReference type="Pfam" id="PF00535"/>
    </source>
</evidence>
<comment type="subcellular location">
    <subcellularLocation>
        <location evidence="1">Membrane</location>
        <topology evidence="1">Multi-pass membrane protein</topology>
    </subcellularLocation>
</comment>
<keyword evidence="4" id="KW-0328">Glycosyltransferase</keyword>
<sequence>MKSANPDISIVIVSFNTKNLTKSCVESILKYTRGVNLEIIIVDNASTDGSVEEIQKFTKKQKETHLLKNRKNLGFGGGNNLGMKRAKGKYILLLNSDTKLHEDSISKMVQWMDNNNNVGMSTCKLTNPNGTTQANGGFFPTLPRLLLWTTFLDDLPLVGQLFGSYHMNTKGIMGDNSSYEKTHPQDWISGAFMMLRRTVFENMGGFRKDIFMYAEDVEYCYRIKKAGVQIQYAPITSITHIGSASSGGETVKFIDTSMGKESSILGEFKGLSLFYKIHFPMYQSVARILLKFGALLRIIVFGFFLGQKPAIRIYAKAFQVS</sequence>
<dbReference type="EMBL" id="MHBZ01000015">
    <property type="protein sequence ID" value="OGY11543.1"/>
    <property type="molecule type" value="Genomic_DNA"/>
</dbReference>
<dbReference type="Pfam" id="PF00535">
    <property type="entry name" value="Glycos_transf_2"/>
    <property type="match status" value="1"/>
</dbReference>
<comment type="pathway">
    <text evidence="3">Sphingolipid metabolism.</text>
</comment>
<dbReference type="InterPro" id="IPR025993">
    <property type="entry name" value="Ceramide_glucosylTrfase"/>
</dbReference>
<evidence type="ECO:0000313" key="11">
    <source>
        <dbReference type="EMBL" id="OGY11543.1"/>
    </source>
</evidence>
<evidence type="ECO:0000256" key="1">
    <source>
        <dbReference type="ARBA" id="ARBA00004141"/>
    </source>
</evidence>
<keyword evidence="8 9" id="KW-0472">Membrane</keyword>
<evidence type="ECO:0000256" key="8">
    <source>
        <dbReference type="ARBA" id="ARBA00023136"/>
    </source>
</evidence>
<dbReference type="Gene3D" id="3.90.550.10">
    <property type="entry name" value="Spore Coat Polysaccharide Biosynthesis Protein SpsA, Chain A"/>
    <property type="match status" value="1"/>
</dbReference>
<dbReference type="InterPro" id="IPR029044">
    <property type="entry name" value="Nucleotide-diphossugar_trans"/>
</dbReference>
<evidence type="ECO:0000256" key="2">
    <source>
        <dbReference type="ARBA" id="ARBA00004760"/>
    </source>
</evidence>
<dbReference type="AlphaFoldDB" id="A0A1G1V853"/>
<dbReference type="PANTHER" id="PTHR43179">
    <property type="entry name" value="RHAMNOSYLTRANSFERASE WBBL"/>
    <property type="match status" value="1"/>
</dbReference>
<name>A0A1G1V853_9BACT</name>
<keyword evidence="7 9" id="KW-1133">Transmembrane helix</keyword>
<dbReference type="CDD" id="cd04186">
    <property type="entry name" value="GT_2_like_c"/>
    <property type="match status" value="1"/>
</dbReference>
<dbReference type="Proteomes" id="UP000178319">
    <property type="component" value="Unassembled WGS sequence"/>
</dbReference>
<keyword evidence="6 9" id="KW-0812">Transmembrane</keyword>
<dbReference type="STRING" id="1797516.A3D26_03265"/>
<evidence type="ECO:0000313" key="12">
    <source>
        <dbReference type="Proteomes" id="UP000178319"/>
    </source>
</evidence>
<reference evidence="11 12" key="1">
    <citation type="journal article" date="2016" name="Nat. Commun.">
        <title>Thousands of microbial genomes shed light on interconnected biogeochemical processes in an aquifer system.</title>
        <authorList>
            <person name="Anantharaman K."/>
            <person name="Brown C.T."/>
            <person name="Hug L.A."/>
            <person name="Sharon I."/>
            <person name="Castelle C.J."/>
            <person name="Probst A.J."/>
            <person name="Thomas B.C."/>
            <person name="Singh A."/>
            <person name="Wilkins M.J."/>
            <person name="Karaoz U."/>
            <person name="Brodie E.L."/>
            <person name="Williams K.H."/>
            <person name="Hubbard S.S."/>
            <person name="Banfield J.F."/>
        </authorList>
    </citation>
    <scope>NUCLEOTIDE SEQUENCE [LARGE SCALE GENOMIC DNA]</scope>
</reference>
<evidence type="ECO:0000256" key="5">
    <source>
        <dbReference type="ARBA" id="ARBA00022679"/>
    </source>
</evidence>
<dbReference type="SUPFAM" id="SSF53448">
    <property type="entry name" value="Nucleotide-diphospho-sugar transferases"/>
    <property type="match status" value="1"/>
</dbReference>
<accession>A0A1G1V853</accession>
<feature type="domain" description="Glycosyltransferase 2-like" evidence="10">
    <location>
        <begin position="9"/>
        <end position="118"/>
    </location>
</feature>
<feature type="transmembrane region" description="Helical" evidence="9">
    <location>
        <begin position="288"/>
        <end position="306"/>
    </location>
</feature>
<dbReference type="Pfam" id="PF13506">
    <property type="entry name" value="Glyco_transf_21"/>
    <property type="match status" value="1"/>
</dbReference>
<dbReference type="InterPro" id="IPR001173">
    <property type="entry name" value="Glyco_trans_2-like"/>
</dbReference>
<evidence type="ECO:0000256" key="4">
    <source>
        <dbReference type="ARBA" id="ARBA00022676"/>
    </source>
</evidence>
<dbReference type="PANTHER" id="PTHR43179:SF7">
    <property type="entry name" value="RHAMNOSYLTRANSFERASE WBBL"/>
    <property type="match status" value="1"/>
</dbReference>